<reference evidence="2 4" key="2">
    <citation type="journal article" date="2017" name="Nat. Microbiol.">
        <title>Natural product diversity associated with the nematode symbionts Photorhabdus and Xenorhabdus.</title>
        <authorList>
            <person name="Tobias N.J."/>
            <person name="Wolff H."/>
            <person name="Djahanschiri B."/>
            <person name="Grundmann F."/>
            <person name="Kronenwerth M."/>
            <person name="Shi Y.M."/>
            <person name="Simonyi S."/>
            <person name="Grun P."/>
            <person name="Shapiro-Ilan D."/>
            <person name="Pidot S.J."/>
            <person name="Stinear T.P."/>
            <person name="Ebersberger I."/>
            <person name="Bode H.B."/>
        </authorList>
    </citation>
    <scope>NUCLEOTIDE SEQUENCE [LARGE SCALE GENOMIC DNA]</scope>
    <source>
        <strain evidence="2 4">DSM 17903</strain>
    </source>
</reference>
<sequence length="79" mass="9698">MKEAFSRIQPESWICDPWADIICKGKNFSDKWKFKMIEWEEKNMFIIAEDIENKKVNTNRYRTLFSPLREKIFHIIQEN</sequence>
<evidence type="ECO:0000313" key="2">
    <source>
        <dbReference type="EMBL" id="PHM53463.1"/>
    </source>
</evidence>
<name>A0A2G0Q2L5_XENHO</name>
<accession>A0A2G0Q2L5</accession>
<dbReference type="Proteomes" id="UP000225433">
    <property type="component" value="Unassembled WGS sequence"/>
</dbReference>
<evidence type="ECO:0000313" key="4">
    <source>
        <dbReference type="Proteomes" id="UP000225433"/>
    </source>
</evidence>
<evidence type="ECO:0000313" key="1">
    <source>
        <dbReference type="EMBL" id="AOM39703.1"/>
    </source>
</evidence>
<keyword evidence="3" id="KW-1185">Reference proteome</keyword>
<dbReference type="KEGG" id="xho:A9255_03325"/>
<dbReference type="EMBL" id="NJAI01000006">
    <property type="protein sequence ID" value="PHM53463.1"/>
    <property type="molecule type" value="Genomic_DNA"/>
</dbReference>
<organism evidence="2 4">
    <name type="scientific">Xenorhabdus hominickii</name>
    <dbReference type="NCBI Taxonomy" id="351679"/>
    <lineage>
        <taxon>Bacteria</taxon>
        <taxon>Pseudomonadati</taxon>
        <taxon>Pseudomonadota</taxon>
        <taxon>Gammaproteobacteria</taxon>
        <taxon>Enterobacterales</taxon>
        <taxon>Morganellaceae</taxon>
        <taxon>Xenorhabdus</taxon>
    </lineage>
</organism>
<dbReference type="AlphaFoldDB" id="A0A2G0Q2L5"/>
<reference evidence="1 3" key="1">
    <citation type="submission" date="2016-06" db="EMBL/GenBank/DDBJ databases">
        <title>Bacterial characters and pathogenicity of Xenorhabdus hominickii from an entomopathogenic nematode, Steinernema monticolum.</title>
        <authorList>
            <person name="Park Y."/>
            <person name="Kim Y."/>
        </authorList>
    </citation>
    <scope>NUCLEOTIDE SEQUENCE [LARGE SCALE GENOMIC DNA]</scope>
    <source>
        <strain evidence="1 3">ANU1</strain>
    </source>
</reference>
<protein>
    <submittedName>
        <fullName evidence="2">Uncharacterized protein</fullName>
    </submittedName>
</protein>
<gene>
    <name evidence="1" type="ORF">A9255_03325</name>
    <name evidence="2" type="ORF">Xhom_03461</name>
</gene>
<evidence type="ECO:0000313" key="3">
    <source>
        <dbReference type="Proteomes" id="UP000094600"/>
    </source>
</evidence>
<proteinExistence type="predicted"/>
<dbReference type="EMBL" id="CP016176">
    <property type="protein sequence ID" value="AOM39703.1"/>
    <property type="molecule type" value="Genomic_DNA"/>
</dbReference>
<dbReference type="Proteomes" id="UP000094600">
    <property type="component" value="Chromosome"/>
</dbReference>